<evidence type="ECO:0000313" key="3">
    <source>
        <dbReference type="Proteomes" id="UP000224740"/>
    </source>
</evidence>
<organism evidence="2 3">
    <name type="scientific">Malaciobacter marinus</name>
    <dbReference type="NCBI Taxonomy" id="505249"/>
    <lineage>
        <taxon>Bacteria</taxon>
        <taxon>Pseudomonadati</taxon>
        <taxon>Campylobacterota</taxon>
        <taxon>Epsilonproteobacteria</taxon>
        <taxon>Campylobacterales</taxon>
        <taxon>Arcobacteraceae</taxon>
        <taxon>Malaciobacter</taxon>
    </lineage>
</organism>
<name>A0ABX4LVI6_9BACT</name>
<evidence type="ECO:0000313" key="2">
    <source>
        <dbReference type="EMBL" id="PHO14650.1"/>
    </source>
</evidence>
<sequence>MMLMSEKLKKDEIMLRIFFSIIAFCTLLSANQNTKLENAQVSNKEIKNFANASVKLNTLKVSIQNKMDKKYKKTEQPLSSKEVESYNQEFMNKAKVVIQDNNLTIQKYNSLSQLFKNDNNFKARVQSLLLKK</sequence>
<feature type="domain" description="DUF4168" evidence="1">
    <location>
        <begin position="42"/>
        <end position="125"/>
    </location>
</feature>
<evidence type="ECO:0000259" key="1">
    <source>
        <dbReference type="Pfam" id="PF13767"/>
    </source>
</evidence>
<keyword evidence="3" id="KW-1185">Reference proteome</keyword>
<dbReference type="Proteomes" id="UP000224740">
    <property type="component" value="Unassembled WGS sequence"/>
</dbReference>
<gene>
    <name evidence="2" type="ORF">CPH92_10880</name>
</gene>
<dbReference type="InterPro" id="IPR025433">
    <property type="entry name" value="DUF4168"/>
</dbReference>
<dbReference type="Pfam" id="PF13767">
    <property type="entry name" value="DUF4168"/>
    <property type="match status" value="1"/>
</dbReference>
<dbReference type="EMBL" id="NXAO01000049">
    <property type="protein sequence ID" value="PHO14650.1"/>
    <property type="molecule type" value="Genomic_DNA"/>
</dbReference>
<accession>A0ABX4LVI6</accession>
<proteinExistence type="predicted"/>
<comment type="caution">
    <text evidence="2">The sequence shown here is derived from an EMBL/GenBank/DDBJ whole genome shotgun (WGS) entry which is preliminary data.</text>
</comment>
<protein>
    <recommendedName>
        <fullName evidence="1">DUF4168 domain-containing protein</fullName>
    </recommendedName>
</protein>
<reference evidence="3" key="1">
    <citation type="submission" date="2017-09" db="EMBL/GenBank/DDBJ databases">
        <title>Arcobacter canalis sp. nov., a new species isolated from a water canal contaminated with urban sewage.</title>
        <authorList>
            <person name="Perez-Cataluna A."/>
            <person name="Salas-Masso N."/>
            <person name="Figueras M.J."/>
        </authorList>
    </citation>
    <scope>NUCLEOTIDE SEQUENCE [LARGE SCALE GENOMIC DNA]</scope>
    <source>
        <strain evidence="3">CECT 7727</strain>
    </source>
</reference>